<dbReference type="EMBL" id="JAHYIQ010000001">
    <property type="protein sequence ID" value="KAK1135569.1"/>
    <property type="molecule type" value="Genomic_DNA"/>
</dbReference>
<accession>A0AA40GD66</accession>
<keyword evidence="3" id="KW-1185">Reference proteome</keyword>
<reference evidence="2" key="1">
    <citation type="submission" date="2021-10" db="EMBL/GenBank/DDBJ databases">
        <title>Melipona bicolor Genome sequencing and assembly.</title>
        <authorList>
            <person name="Araujo N.S."/>
            <person name="Arias M.C."/>
        </authorList>
    </citation>
    <scope>NUCLEOTIDE SEQUENCE</scope>
    <source>
        <strain evidence="2">USP_2M_L1-L4_2017</strain>
        <tissue evidence="2">Whole body</tissue>
    </source>
</reference>
<comment type="caution">
    <text evidence="2">The sequence shown here is derived from an EMBL/GenBank/DDBJ whole genome shotgun (WGS) entry which is preliminary data.</text>
</comment>
<evidence type="ECO:0000313" key="3">
    <source>
        <dbReference type="Proteomes" id="UP001177670"/>
    </source>
</evidence>
<sequence>MVVNGERRTANGRTNRARPPRRAAWCSEGLKVSDSIEDSDSEREGERLVA</sequence>
<evidence type="ECO:0000313" key="2">
    <source>
        <dbReference type="EMBL" id="KAK1135569.1"/>
    </source>
</evidence>
<proteinExistence type="predicted"/>
<feature type="region of interest" description="Disordered" evidence="1">
    <location>
        <begin position="1"/>
        <end position="23"/>
    </location>
</feature>
<evidence type="ECO:0000256" key="1">
    <source>
        <dbReference type="SAM" id="MobiDB-lite"/>
    </source>
</evidence>
<organism evidence="2 3">
    <name type="scientific">Melipona bicolor</name>
    <dbReference type="NCBI Taxonomy" id="60889"/>
    <lineage>
        <taxon>Eukaryota</taxon>
        <taxon>Metazoa</taxon>
        <taxon>Ecdysozoa</taxon>
        <taxon>Arthropoda</taxon>
        <taxon>Hexapoda</taxon>
        <taxon>Insecta</taxon>
        <taxon>Pterygota</taxon>
        <taxon>Neoptera</taxon>
        <taxon>Endopterygota</taxon>
        <taxon>Hymenoptera</taxon>
        <taxon>Apocrita</taxon>
        <taxon>Aculeata</taxon>
        <taxon>Apoidea</taxon>
        <taxon>Anthophila</taxon>
        <taxon>Apidae</taxon>
        <taxon>Melipona</taxon>
    </lineage>
</organism>
<name>A0AA40GD66_9HYME</name>
<dbReference type="Proteomes" id="UP001177670">
    <property type="component" value="Unassembled WGS sequence"/>
</dbReference>
<feature type="region of interest" description="Disordered" evidence="1">
    <location>
        <begin position="31"/>
        <end position="50"/>
    </location>
</feature>
<dbReference type="AlphaFoldDB" id="A0AA40GD66"/>
<protein>
    <submittedName>
        <fullName evidence="2">Uncharacterized protein</fullName>
    </submittedName>
</protein>
<gene>
    <name evidence="2" type="ORF">K0M31_000156</name>
</gene>